<keyword evidence="2" id="KW-1185">Reference proteome</keyword>
<dbReference type="Proteomes" id="UP000019486">
    <property type="component" value="Unassembled WGS sequence"/>
</dbReference>
<gene>
    <name evidence="1" type="ORF">N825_28950</name>
</gene>
<comment type="caution">
    <text evidence="1">The sequence shown here is derived from an EMBL/GenBank/DDBJ whole genome shotgun (WGS) entry which is preliminary data.</text>
</comment>
<evidence type="ECO:0008006" key="3">
    <source>
        <dbReference type="Google" id="ProtNLM"/>
    </source>
</evidence>
<name>W9GXU6_9PROT</name>
<dbReference type="STRING" id="1385369.N825_28950"/>
<dbReference type="EMBL" id="AVFL01000047">
    <property type="protein sequence ID" value="EWY36303.1"/>
    <property type="molecule type" value="Genomic_DNA"/>
</dbReference>
<evidence type="ECO:0000313" key="1">
    <source>
        <dbReference type="EMBL" id="EWY36303.1"/>
    </source>
</evidence>
<dbReference type="OrthoDB" id="8478534at2"/>
<protein>
    <recommendedName>
        <fullName evidence="3">PAS domain-containing protein</fullName>
    </recommendedName>
</protein>
<reference evidence="1 2" key="1">
    <citation type="submission" date="2013-08" db="EMBL/GenBank/DDBJ databases">
        <title>The genome sequence of Skermanella stibiiresistens.</title>
        <authorList>
            <person name="Zhu W."/>
            <person name="Wang G."/>
        </authorList>
    </citation>
    <scope>NUCLEOTIDE SEQUENCE [LARGE SCALE GENOMIC DNA]</scope>
    <source>
        <strain evidence="1 2">SB22</strain>
    </source>
</reference>
<dbReference type="RefSeq" id="WP_037460988.1">
    <property type="nucleotide sequence ID" value="NZ_AVFL01000047.1"/>
</dbReference>
<accession>W9GXU6</accession>
<evidence type="ECO:0000313" key="2">
    <source>
        <dbReference type="Proteomes" id="UP000019486"/>
    </source>
</evidence>
<sequence>MPARRDLDPILEIPSLLPWIILVDVPRDPPDFRYRLIRTGVVARARRDYTGARLSELSHIERGGPLWTDRLEVIETRAPRLTAPSYRGGDDTVRGVSGVHLPLSNDGGSVDMILTFVAYRSPHGHLPGKPSPMNAPAWSDC</sequence>
<dbReference type="AlphaFoldDB" id="W9GXU6"/>
<organism evidence="1 2">
    <name type="scientific">Skermanella stibiiresistens SB22</name>
    <dbReference type="NCBI Taxonomy" id="1385369"/>
    <lineage>
        <taxon>Bacteria</taxon>
        <taxon>Pseudomonadati</taxon>
        <taxon>Pseudomonadota</taxon>
        <taxon>Alphaproteobacteria</taxon>
        <taxon>Rhodospirillales</taxon>
        <taxon>Azospirillaceae</taxon>
        <taxon>Skermanella</taxon>
    </lineage>
</organism>
<proteinExistence type="predicted"/>